<gene>
    <name evidence="1" type="ORF">E2C01_033093</name>
</gene>
<keyword evidence="2" id="KW-1185">Reference proteome</keyword>
<name>A0A5B7F395_PORTR</name>
<evidence type="ECO:0000313" key="1">
    <source>
        <dbReference type="EMBL" id="MPC39553.1"/>
    </source>
</evidence>
<dbReference type="AlphaFoldDB" id="A0A5B7F395"/>
<organism evidence="1 2">
    <name type="scientific">Portunus trituberculatus</name>
    <name type="common">Swimming crab</name>
    <name type="synonym">Neptunus trituberculatus</name>
    <dbReference type="NCBI Taxonomy" id="210409"/>
    <lineage>
        <taxon>Eukaryota</taxon>
        <taxon>Metazoa</taxon>
        <taxon>Ecdysozoa</taxon>
        <taxon>Arthropoda</taxon>
        <taxon>Crustacea</taxon>
        <taxon>Multicrustacea</taxon>
        <taxon>Malacostraca</taxon>
        <taxon>Eumalacostraca</taxon>
        <taxon>Eucarida</taxon>
        <taxon>Decapoda</taxon>
        <taxon>Pleocyemata</taxon>
        <taxon>Brachyura</taxon>
        <taxon>Eubrachyura</taxon>
        <taxon>Portunoidea</taxon>
        <taxon>Portunidae</taxon>
        <taxon>Portuninae</taxon>
        <taxon>Portunus</taxon>
    </lineage>
</organism>
<proteinExistence type="predicted"/>
<dbReference type="Proteomes" id="UP000324222">
    <property type="component" value="Unassembled WGS sequence"/>
</dbReference>
<sequence length="76" mass="8567">MGKTGWVISRRPRSNDEEEYDVIAHINQRNVSITVILGHCCAGEKFAHAQQCEDGLRVCRGQSLVKQTPGRYLHCV</sequence>
<comment type="caution">
    <text evidence="1">The sequence shown here is derived from an EMBL/GenBank/DDBJ whole genome shotgun (WGS) entry which is preliminary data.</text>
</comment>
<dbReference type="EMBL" id="VSRR010004399">
    <property type="protein sequence ID" value="MPC39553.1"/>
    <property type="molecule type" value="Genomic_DNA"/>
</dbReference>
<evidence type="ECO:0000313" key="2">
    <source>
        <dbReference type="Proteomes" id="UP000324222"/>
    </source>
</evidence>
<reference evidence="1 2" key="1">
    <citation type="submission" date="2019-05" db="EMBL/GenBank/DDBJ databases">
        <title>Another draft genome of Portunus trituberculatus and its Hox gene families provides insights of decapod evolution.</title>
        <authorList>
            <person name="Jeong J.-H."/>
            <person name="Song I."/>
            <person name="Kim S."/>
            <person name="Choi T."/>
            <person name="Kim D."/>
            <person name="Ryu S."/>
            <person name="Kim W."/>
        </authorList>
    </citation>
    <scope>NUCLEOTIDE SEQUENCE [LARGE SCALE GENOMIC DNA]</scope>
    <source>
        <tissue evidence="1">Muscle</tissue>
    </source>
</reference>
<protein>
    <submittedName>
        <fullName evidence="1">Uncharacterized protein</fullName>
    </submittedName>
</protein>
<accession>A0A5B7F395</accession>